<sequence>MRALIAGGYGGVEVLELADRPVPQPGPGQIQVRIAAAGLNPADLRLVSGVFMESAPVAFPHVPGSDFAGTVTATGEGVERFAPGDEIFGLGLARAAGGMATALSSPPSFTTGTMAEYALFDADTPALAPRPAELPAEHAAILPIAALTALPLLRAGDYTAGMSVLVIGAAGGVGGAVVPLLAARGVHVIGTAIPEDEAYVRGLGASEVIDYRSADLTEETLRRHPGGVDGLVNLALPGPSLPAVTLAVRPGGRLLNIAFPSPDPATKIETVYTRARPGDLDELAALAVKGVLPSTVTRRYPLEEAARAYADLVERHVAGKLLVTMGRASAGR</sequence>
<dbReference type="SUPFAM" id="SSF51735">
    <property type="entry name" value="NAD(P)-binding Rossmann-fold domains"/>
    <property type="match status" value="1"/>
</dbReference>
<keyword evidence="2" id="KW-0560">Oxidoreductase</keyword>
<dbReference type="InterPro" id="IPR052733">
    <property type="entry name" value="Chloroplast_QOR"/>
</dbReference>
<dbReference type="EMBL" id="JBHSBI010000008">
    <property type="protein sequence ID" value="MFC4009224.1"/>
    <property type="molecule type" value="Genomic_DNA"/>
</dbReference>
<accession>A0ABV8GAP0</accession>
<dbReference type="Pfam" id="PF08240">
    <property type="entry name" value="ADH_N"/>
    <property type="match status" value="1"/>
</dbReference>
<dbReference type="SUPFAM" id="SSF50129">
    <property type="entry name" value="GroES-like"/>
    <property type="match status" value="1"/>
</dbReference>
<dbReference type="GO" id="GO:0016491">
    <property type="term" value="F:oxidoreductase activity"/>
    <property type="evidence" value="ECO:0007669"/>
    <property type="project" value="UniProtKB-KW"/>
</dbReference>
<dbReference type="CDD" id="cd05289">
    <property type="entry name" value="MDR_like_2"/>
    <property type="match status" value="1"/>
</dbReference>
<proteinExistence type="predicted"/>
<dbReference type="SMART" id="SM00829">
    <property type="entry name" value="PKS_ER"/>
    <property type="match status" value="1"/>
</dbReference>
<reference evidence="3" key="1">
    <citation type="journal article" date="2019" name="Int. J. Syst. Evol. Microbiol.">
        <title>The Global Catalogue of Microorganisms (GCM) 10K type strain sequencing project: providing services to taxonomists for standard genome sequencing and annotation.</title>
        <authorList>
            <consortium name="The Broad Institute Genomics Platform"/>
            <consortium name="The Broad Institute Genome Sequencing Center for Infectious Disease"/>
            <person name="Wu L."/>
            <person name="Ma J."/>
        </authorList>
    </citation>
    <scope>NUCLEOTIDE SEQUENCE [LARGE SCALE GENOMIC DNA]</scope>
    <source>
        <strain evidence="3">TBRC 1276</strain>
    </source>
</reference>
<organism evidence="2 3">
    <name type="scientific">Nonomuraea purpurea</name>
    <dbReference type="NCBI Taxonomy" id="1849276"/>
    <lineage>
        <taxon>Bacteria</taxon>
        <taxon>Bacillati</taxon>
        <taxon>Actinomycetota</taxon>
        <taxon>Actinomycetes</taxon>
        <taxon>Streptosporangiales</taxon>
        <taxon>Streptosporangiaceae</taxon>
        <taxon>Nonomuraea</taxon>
    </lineage>
</organism>
<dbReference type="PANTHER" id="PTHR44013:SF1">
    <property type="entry name" value="ZINC-TYPE ALCOHOL DEHYDROGENASE-LIKE PROTEIN C16A3.02C"/>
    <property type="match status" value="1"/>
</dbReference>
<dbReference type="Gene3D" id="3.90.180.10">
    <property type="entry name" value="Medium-chain alcohol dehydrogenases, catalytic domain"/>
    <property type="match status" value="1"/>
</dbReference>
<keyword evidence="3" id="KW-1185">Reference proteome</keyword>
<gene>
    <name evidence="2" type="ORF">ACFOY2_18465</name>
</gene>
<dbReference type="InterPro" id="IPR020843">
    <property type="entry name" value="ER"/>
</dbReference>
<feature type="domain" description="Enoyl reductase (ER)" evidence="1">
    <location>
        <begin position="10"/>
        <end position="323"/>
    </location>
</feature>
<dbReference type="InterPro" id="IPR011032">
    <property type="entry name" value="GroES-like_sf"/>
</dbReference>
<dbReference type="EC" id="1.-.-.-" evidence="2"/>
<evidence type="ECO:0000259" key="1">
    <source>
        <dbReference type="SMART" id="SM00829"/>
    </source>
</evidence>
<name>A0ABV8GAP0_9ACTN</name>
<dbReference type="Pfam" id="PF13602">
    <property type="entry name" value="ADH_zinc_N_2"/>
    <property type="match status" value="1"/>
</dbReference>
<dbReference type="Proteomes" id="UP001595851">
    <property type="component" value="Unassembled WGS sequence"/>
</dbReference>
<protein>
    <submittedName>
        <fullName evidence="2">NADP-dependent oxidoreductase</fullName>
        <ecNumber evidence="2">1.-.-.-</ecNumber>
    </submittedName>
</protein>
<dbReference type="RefSeq" id="WP_379529276.1">
    <property type="nucleotide sequence ID" value="NZ_JBHSBI010000008.1"/>
</dbReference>
<comment type="caution">
    <text evidence="2">The sequence shown here is derived from an EMBL/GenBank/DDBJ whole genome shotgun (WGS) entry which is preliminary data.</text>
</comment>
<dbReference type="Gene3D" id="3.40.50.720">
    <property type="entry name" value="NAD(P)-binding Rossmann-like Domain"/>
    <property type="match status" value="1"/>
</dbReference>
<evidence type="ECO:0000313" key="2">
    <source>
        <dbReference type="EMBL" id="MFC4009224.1"/>
    </source>
</evidence>
<evidence type="ECO:0000313" key="3">
    <source>
        <dbReference type="Proteomes" id="UP001595851"/>
    </source>
</evidence>
<dbReference type="InterPro" id="IPR036291">
    <property type="entry name" value="NAD(P)-bd_dom_sf"/>
</dbReference>
<dbReference type="PANTHER" id="PTHR44013">
    <property type="entry name" value="ZINC-TYPE ALCOHOL DEHYDROGENASE-LIKE PROTEIN C16A3.02C"/>
    <property type="match status" value="1"/>
</dbReference>
<dbReference type="InterPro" id="IPR013154">
    <property type="entry name" value="ADH-like_N"/>
</dbReference>